<organism evidence="1 2">
    <name type="scientific">Halopelagius fulvigenes</name>
    <dbReference type="NCBI Taxonomy" id="1198324"/>
    <lineage>
        <taxon>Archaea</taxon>
        <taxon>Methanobacteriati</taxon>
        <taxon>Methanobacteriota</taxon>
        <taxon>Stenosarchaea group</taxon>
        <taxon>Halobacteria</taxon>
        <taxon>Halobacteriales</taxon>
        <taxon>Haloferacaceae</taxon>
    </lineage>
</organism>
<accession>A0ABD5TXJ9</accession>
<proteinExistence type="predicted"/>
<dbReference type="EMBL" id="JBHSXH010000004">
    <property type="protein sequence ID" value="MFC6823548.1"/>
    <property type="molecule type" value="Genomic_DNA"/>
</dbReference>
<reference evidence="1 2" key="1">
    <citation type="journal article" date="2019" name="Int. J. Syst. Evol. Microbiol.">
        <title>The Global Catalogue of Microorganisms (GCM) 10K type strain sequencing project: providing services to taxonomists for standard genome sequencing and annotation.</title>
        <authorList>
            <consortium name="The Broad Institute Genomics Platform"/>
            <consortium name="The Broad Institute Genome Sequencing Center for Infectious Disease"/>
            <person name="Wu L."/>
            <person name="Ma J."/>
        </authorList>
    </citation>
    <scope>NUCLEOTIDE SEQUENCE [LARGE SCALE GENOMIC DNA]</scope>
    <source>
        <strain evidence="1 2">YIM 94188</strain>
    </source>
</reference>
<evidence type="ECO:0000313" key="1">
    <source>
        <dbReference type="EMBL" id="MFC6823548.1"/>
    </source>
</evidence>
<sequence length="56" mass="6204">MRTFAVASASLLVYVDGGDDVDESAFDIRRRYSEHQFAPCPPVPTSITRYDIGNPV</sequence>
<dbReference type="AlphaFoldDB" id="A0ABD5TXJ9"/>
<gene>
    <name evidence="1" type="ORF">ACFQEV_00810</name>
</gene>
<protein>
    <submittedName>
        <fullName evidence="1">Uncharacterized protein</fullName>
    </submittedName>
</protein>
<keyword evidence="2" id="KW-1185">Reference proteome</keyword>
<comment type="caution">
    <text evidence="1">The sequence shown here is derived from an EMBL/GenBank/DDBJ whole genome shotgun (WGS) entry which is preliminary data.</text>
</comment>
<name>A0ABD5TXJ9_9EURY</name>
<evidence type="ECO:0000313" key="2">
    <source>
        <dbReference type="Proteomes" id="UP001596408"/>
    </source>
</evidence>
<dbReference type="Proteomes" id="UP001596408">
    <property type="component" value="Unassembled WGS sequence"/>
</dbReference>